<dbReference type="EMBL" id="UGCU01000001">
    <property type="protein sequence ID" value="STJ09639.1"/>
    <property type="molecule type" value="Genomic_DNA"/>
</dbReference>
<dbReference type="RefSeq" id="WP_000608390.1">
    <property type="nucleotide sequence ID" value="NZ_BIBR01000003.1"/>
</dbReference>
<protein>
    <submittedName>
        <fullName evidence="1">Uncharacterized protein</fullName>
    </submittedName>
</protein>
<accession>A0A376VEU0</accession>
<gene>
    <name evidence="1" type="ORF">NCTC9077_01268</name>
</gene>
<reference evidence="1 2" key="1">
    <citation type="submission" date="2018-06" db="EMBL/GenBank/DDBJ databases">
        <authorList>
            <consortium name="Pathogen Informatics"/>
            <person name="Doyle S."/>
        </authorList>
    </citation>
    <scope>NUCLEOTIDE SEQUENCE [LARGE SCALE GENOMIC DNA]</scope>
    <source>
        <strain evidence="1 2">NCTC9077</strain>
    </source>
</reference>
<sequence>MINKAILETTTFHDLKLLSECFIDIIERAKEENDLAILDDVVDSIATYRIPLQIALTKAREAQQQLEQLEEVA</sequence>
<evidence type="ECO:0000313" key="2">
    <source>
        <dbReference type="Proteomes" id="UP000254495"/>
    </source>
</evidence>
<dbReference type="Proteomes" id="UP000254495">
    <property type="component" value="Unassembled WGS sequence"/>
</dbReference>
<dbReference type="AlphaFoldDB" id="A0A376VEU0"/>
<organism evidence="1 2">
    <name type="scientific">Escherichia coli</name>
    <dbReference type="NCBI Taxonomy" id="562"/>
    <lineage>
        <taxon>Bacteria</taxon>
        <taxon>Pseudomonadati</taxon>
        <taxon>Pseudomonadota</taxon>
        <taxon>Gammaproteobacteria</taxon>
        <taxon>Enterobacterales</taxon>
        <taxon>Enterobacteriaceae</taxon>
        <taxon>Escherichia</taxon>
    </lineage>
</organism>
<proteinExistence type="predicted"/>
<name>A0A376VEU0_ECOLX</name>
<evidence type="ECO:0000313" key="1">
    <source>
        <dbReference type="EMBL" id="STJ09639.1"/>
    </source>
</evidence>